<evidence type="ECO:0000259" key="1">
    <source>
        <dbReference type="Pfam" id="PF08808"/>
    </source>
</evidence>
<reference evidence="3" key="2">
    <citation type="submission" date="2020-05" db="EMBL/GenBank/DDBJ databases">
        <title>Complete genome sequence of Bradyrhizobium diazoefficiens XF8 isolated from soybean nodule.</title>
        <authorList>
            <person name="Noda R."/>
            <person name="Kakizaki K."/>
            <person name="Minamisawa K."/>
        </authorList>
    </citation>
    <scope>NUCLEOTIDE SEQUENCE</scope>
    <source>
        <strain evidence="3">XF8</strain>
    </source>
</reference>
<protein>
    <recommendedName>
        <fullName evidence="1">RES domain-containing protein</fullName>
    </recommendedName>
</protein>
<name>A0A809XJG1_9BRAD</name>
<dbReference type="InterPro" id="IPR014914">
    <property type="entry name" value="RES_dom"/>
</dbReference>
<dbReference type="RefSeq" id="WP_110115904.1">
    <property type="nucleotide sequence ID" value="NZ_CP029603.2"/>
</dbReference>
<feature type="domain" description="RES" evidence="1">
    <location>
        <begin position="72"/>
        <end position="172"/>
    </location>
</feature>
<evidence type="ECO:0000313" key="2">
    <source>
        <dbReference type="EMBL" id="BCE27567.1"/>
    </source>
</evidence>
<organism evidence="2">
    <name type="scientific">Bradyrhizobium diazoefficiens</name>
    <dbReference type="NCBI Taxonomy" id="1355477"/>
    <lineage>
        <taxon>Bacteria</taxon>
        <taxon>Pseudomonadati</taxon>
        <taxon>Pseudomonadota</taxon>
        <taxon>Alphaproteobacteria</taxon>
        <taxon>Hyphomicrobiales</taxon>
        <taxon>Nitrobacteraceae</taxon>
        <taxon>Bradyrhizobium</taxon>
    </lineage>
</organism>
<accession>A0A809XJG1</accession>
<evidence type="ECO:0000313" key="3">
    <source>
        <dbReference type="EMBL" id="BCE71254.1"/>
    </source>
</evidence>
<dbReference type="EMBL" id="AP023097">
    <property type="protein sequence ID" value="BCE71254.1"/>
    <property type="molecule type" value="Genomic_DNA"/>
</dbReference>
<reference evidence="2" key="1">
    <citation type="submission" date="2020-05" db="EMBL/GenBank/DDBJ databases">
        <title>Complete genome sequence of Bradyrhizobium diazoefficiens XF2 isolated from soybean nodule.</title>
        <authorList>
            <person name="Noda R."/>
            <person name="Kakizaki K."/>
            <person name="Minamisawa K."/>
        </authorList>
    </citation>
    <scope>NUCLEOTIDE SEQUENCE</scope>
    <source>
        <strain evidence="2">XF2</strain>
    </source>
</reference>
<proteinExistence type="predicted"/>
<dbReference type="Pfam" id="PF08808">
    <property type="entry name" value="RES"/>
    <property type="match status" value="1"/>
</dbReference>
<sequence length="237" mass="26489">MAMYSKRSFDQDCYQLIPSRFPIIEVYERLGDDQLQTAAKVLEERTNPRLAAIKQLPSVPKAGEKSASQYQNWNHAPFAYKDPRGTFFLGPTLGCLELASDINTALAFALLRREEFLGSTGEPAMGLDMRVFSRRVTGSFHDLTKLDPNLPKAERRKIGHQLHDSGSPGVLFCRPGFGDHRFLSIFDGALLPRAVQGAHYRFVWDGQKIKSIYDFSDGKEILRGALVAPDVGRDAAE</sequence>
<gene>
    <name evidence="2" type="ORF">XF2B_13360</name>
    <name evidence="3" type="ORF">XF8B_13650</name>
</gene>
<dbReference type="EMBL" id="AP023092">
    <property type="protein sequence ID" value="BCE27567.1"/>
    <property type="molecule type" value="Genomic_DNA"/>
</dbReference>
<dbReference type="AlphaFoldDB" id="A0A809XJG1"/>